<sequence length="348" mass="40157">MDYDYLMGKLNDYDAAMKDLFEKRMAVLEEIILADKERTGDYGMEYKYFLNMQKSMDMRYKYKLNPVLEKLDFGCREKKEVEVVCYQGLECSYSESAAKSLFSEAKLINRLTFEDVFKSVFEGTADIGIVPIENSTAGYINDVYDLLLKYDLFINHTYEKKVDHCLACCIDTNPEDIREVYSHPQALAQCSEYIAKHKFIGKDEINTAIAAQKTAELNKKSTACICSEEAAKLYGLKIIEKQINDQKKNYTRFAAVSKKLLVEDNHNKVSIVFNVLHETGSLSEVLSTFAYYGCNLSYINSRPNRIRTWEYMFYVDFEGNLCDNKIKSMLSQLKTELPYMKILGSFKA</sequence>
<dbReference type="UniPathway" id="UPA00121">
    <property type="reaction ID" value="UER00345"/>
</dbReference>
<dbReference type="RefSeq" id="WP_145081440.1">
    <property type="nucleotide sequence ID" value="NZ_JAYFNS010000016.1"/>
</dbReference>
<evidence type="ECO:0000256" key="4">
    <source>
        <dbReference type="ARBA" id="ARBA00022605"/>
    </source>
</evidence>
<reference evidence="12 13" key="1">
    <citation type="submission" date="2019-07" db="EMBL/GenBank/DDBJ databases">
        <title>Genomic Encyclopedia of Type Strains, Phase I: the one thousand microbial genomes (KMG-I) project.</title>
        <authorList>
            <person name="Kyrpides N."/>
        </authorList>
    </citation>
    <scope>NUCLEOTIDE SEQUENCE [LARGE SCALE GENOMIC DNA]</scope>
    <source>
        <strain evidence="12 13">DSM 13558</strain>
    </source>
</reference>
<dbReference type="PANTHER" id="PTHR21022:SF19">
    <property type="entry name" value="PREPHENATE DEHYDRATASE-RELATED"/>
    <property type="match status" value="1"/>
</dbReference>
<feature type="domain" description="Prephenate dehydratase" evidence="10">
    <location>
        <begin position="83"/>
        <end position="258"/>
    </location>
</feature>
<feature type="domain" description="ACT" evidence="11">
    <location>
        <begin position="270"/>
        <end position="347"/>
    </location>
</feature>
<evidence type="ECO:0000313" key="12">
    <source>
        <dbReference type="EMBL" id="TWH81524.1"/>
    </source>
</evidence>
<evidence type="ECO:0000256" key="7">
    <source>
        <dbReference type="ARBA" id="ARBA00023239"/>
    </source>
</evidence>
<evidence type="ECO:0000259" key="10">
    <source>
        <dbReference type="PROSITE" id="PS51171"/>
    </source>
</evidence>
<keyword evidence="5" id="KW-0057">Aromatic amino acid biosynthesis</keyword>
<evidence type="ECO:0000256" key="2">
    <source>
        <dbReference type="ARBA" id="ARBA00013147"/>
    </source>
</evidence>
<evidence type="ECO:0000259" key="11">
    <source>
        <dbReference type="PROSITE" id="PS51671"/>
    </source>
</evidence>
<dbReference type="AlphaFoldDB" id="A0A562JFB8"/>
<evidence type="ECO:0000256" key="3">
    <source>
        <dbReference type="ARBA" id="ARBA00021872"/>
    </source>
</evidence>
<keyword evidence="4" id="KW-0028">Amino-acid biosynthesis</keyword>
<dbReference type="PROSITE" id="PS51671">
    <property type="entry name" value="ACT"/>
    <property type="match status" value="1"/>
</dbReference>
<gene>
    <name evidence="12" type="ORF">LY60_01275</name>
</gene>
<dbReference type="GO" id="GO:0009094">
    <property type="term" value="P:L-phenylalanine biosynthetic process"/>
    <property type="evidence" value="ECO:0007669"/>
    <property type="project" value="UniProtKB-UniPathway"/>
</dbReference>
<dbReference type="EC" id="4.2.1.51" evidence="2"/>
<evidence type="ECO:0000256" key="9">
    <source>
        <dbReference type="PIRSR" id="PIRSR001500-2"/>
    </source>
</evidence>
<dbReference type="CDD" id="cd04905">
    <property type="entry name" value="ACT_CM-PDT"/>
    <property type="match status" value="1"/>
</dbReference>
<dbReference type="Pfam" id="PF00800">
    <property type="entry name" value="PDT"/>
    <property type="match status" value="1"/>
</dbReference>
<protein>
    <recommendedName>
        <fullName evidence="3">Prephenate dehydratase</fullName>
        <ecNumber evidence="2">4.2.1.51</ecNumber>
    </recommendedName>
</protein>
<dbReference type="PIRSF" id="PIRSF001500">
    <property type="entry name" value="Chor_mut_pdt_Ppr"/>
    <property type="match status" value="1"/>
</dbReference>
<dbReference type="Proteomes" id="UP000315343">
    <property type="component" value="Unassembled WGS sequence"/>
</dbReference>
<dbReference type="InterPro" id="IPR002912">
    <property type="entry name" value="ACT_dom"/>
</dbReference>
<dbReference type="InterPro" id="IPR008242">
    <property type="entry name" value="Chor_mutase/pphenate_deHydtase"/>
</dbReference>
<evidence type="ECO:0000256" key="1">
    <source>
        <dbReference type="ARBA" id="ARBA00004741"/>
    </source>
</evidence>
<dbReference type="CDD" id="cd13631">
    <property type="entry name" value="PBP2_Ct-PDT_like"/>
    <property type="match status" value="1"/>
</dbReference>
<comment type="pathway">
    <text evidence="1">Amino-acid biosynthesis; L-phenylalanine biosynthesis; phenylpyruvate from prephenate: step 1/1.</text>
</comment>
<dbReference type="GO" id="GO:0004664">
    <property type="term" value="F:prephenate dehydratase activity"/>
    <property type="evidence" value="ECO:0007669"/>
    <property type="project" value="UniProtKB-EC"/>
</dbReference>
<dbReference type="GO" id="GO:0005737">
    <property type="term" value="C:cytoplasm"/>
    <property type="evidence" value="ECO:0007669"/>
    <property type="project" value="TreeGrafter"/>
</dbReference>
<feature type="site" description="Essential for prephenate dehydratase activity" evidence="9">
    <location>
        <position position="251"/>
    </location>
</feature>
<accession>A0A562JFB8</accession>
<dbReference type="InterPro" id="IPR001086">
    <property type="entry name" value="Preph_deHydtase"/>
</dbReference>
<proteinExistence type="predicted"/>
<dbReference type="SUPFAM" id="SSF53850">
    <property type="entry name" value="Periplasmic binding protein-like II"/>
    <property type="match status" value="1"/>
</dbReference>
<dbReference type="Gene3D" id="3.30.70.260">
    <property type="match status" value="1"/>
</dbReference>
<name>A0A562JFB8_9FIRM</name>
<evidence type="ECO:0000313" key="13">
    <source>
        <dbReference type="Proteomes" id="UP000315343"/>
    </source>
</evidence>
<keyword evidence="6" id="KW-0584">Phenylalanine biosynthesis</keyword>
<dbReference type="PROSITE" id="PS51171">
    <property type="entry name" value="PREPHENATE_DEHYDR_3"/>
    <property type="match status" value="1"/>
</dbReference>
<comment type="caution">
    <text evidence="12">The sequence shown here is derived from an EMBL/GenBank/DDBJ whole genome shotgun (WGS) entry which is preliminary data.</text>
</comment>
<dbReference type="SUPFAM" id="SSF55021">
    <property type="entry name" value="ACT-like"/>
    <property type="match status" value="1"/>
</dbReference>
<evidence type="ECO:0000256" key="5">
    <source>
        <dbReference type="ARBA" id="ARBA00023141"/>
    </source>
</evidence>
<dbReference type="Gene3D" id="3.40.190.10">
    <property type="entry name" value="Periplasmic binding protein-like II"/>
    <property type="match status" value="2"/>
</dbReference>
<dbReference type="EMBL" id="VLKH01000003">
    <property type="protein sequence ID" value="TWH81524.1"/>
    <property type="molecule type" value="Genomic_DNA"/>
</dbReference>
<organism evidence="12 13">
    <name type="scientific">Sedimentibacter saalensis</name>
    <dbReference type="NCBI Taxonomy" id="130788"/>
    <lineage>
        <taxon>Bacteria</taxon>
        <taxon>Bacillati</taxon>
        <taxon>Bacillota</taxon>
        <taxon>Tissierellia</taxon>
        <taxon>Sedimentibacter</taxon>
    </lineage>
</organism>
<comment type="catalytic activity">
    <reaction evidence="8">
        <text>prephenate + H(+) = 3-phenylpyruvate + CO2 + H2O</text>
        <dbReference type="Rhea" id="RHEA:21648"/>
        <dbReference type="ChEBI" id="CHEBI:15377"/>
        <dbReference type="ChEBI" id="CHEBI:15378"/>
        <dbReference type="ChEBI" id="CHEBI:16526"/>
        <dbReference type="ChEBI" id="CHEBI:18005"/>
        <dbReference type="ChEBI" id="CHEBI:29934"/>
        <dbReference type="EC" id="4.2.1.51"/>
    </reaction>
</comment>
<keyword evidence="13" id="KW-1185">Reference proteome</keyword>
<dbReference type="InterPro" id="IPR045865">
    <property type="entry name" value="ACT-like_dom_sf"/>
</dbReference>
<keyword evidence="7" id="KW-0456">Lyase</keyword>
<evidence type="ECO:0000256" key="8">
    <source>
        <dbReference type="ARBA" id="ARBA00047848"/>
    </source>
</evidence>
<dbReference type="PANTHER" id="PTHR21022">
    <property type="entry name" value="PREPHENATE DEHYDRATASE P PROTEIN"/>
    <property type="match status" value="1"/>
</dbReference>
<evidence type="ECO:0000256" key="6">
    <source>
        <dbReference type="ARBA" id="ARBA00023222"/>
    </source>
</evidence>
<dbReference type="OrthoDB" id="9802281at2"/>